<dbReference type="Pfam" id="PF00857">
    <property type="entry name" value="Isochorismatase"/>
    <property type="match status" value="1"/>
</dbReference>
<dbReference type="SUPFAM" id="SSF52499">
    <property type="entry name" value="Isochorismatase-like hydrolases"/>
    <property type="match status" value="1"/>
</dbReference>
<dbReference type="Proteomes" id="UP000177053">
    <property type="component" value="Unassembled WGS sequence"/>
</dbReference>
<evidence type="ECO:0000256" key="1">
    <source>
        <dbReference type="ARBA" id="ARBA00022801"/>
    </source>
</evidence>
<protein>
    <recommendedName>
        <fullName evidence="2">Isochorismatase-like domain-containing protein</fullName>
    </recommendedName>
</protein>
<evidence type="ECO:0000313" key="3">
    <source>
        <dbReference type="EMBL" id="OGM12100.1"/>
    </source>
</evidence>
<feature type="domain" description="Isochorismatase-like" evidence="2">
    <location>
        <begin position="4"/>
        <end position="171"/>
    </location>
</feature>
<keyword evidence="1" id="KW-0378">Hydrolase</keyword>
<dbReference type="GO" id="GO:0016787">
    <property type="term" value="F:hydrolase activity"/>
    <property type="evidence" value="ECO:0007669"/>
    <property type="project" value="UniProtKB-KW"/>
</dbReference>
<accession>A0A1F7XAP5</accession>
<dbReference type="EMBL" id="MGFS01000003">
    <property type="protein sequence ID" value="OGM12100.1"/>
    <property type="molecule type" value="Genomic_DNA"/>
</dbReference>
<dbReference type="InterPro" id="IPR050272">
    <property type="entry name" value="Isochorismatase-like_hydrls"/>
</dbReference>
<sequence length="178" mass="20715">MKPALLIVDMQRDFVDYINSKRKINELVININLLRKAFRKRKLPIIYLKFINNPNNKHVKRAGWDYCIKGSRGSEIITELKPQKGELIFEKSENSAFYCPSFKKRLKELQVDTLVLTGIQTHICILSTANDGYANNYDVIVLKDCVSSSKDLRKKWALWWIKRYAGKVMNSTNFLKLG</sequence>
<evidence type="ECO:0000313" key="4">
    <source>
        <dbReference type="Proteomes" id="UP000177053"/>
    </source>
</evidence>
<dbReference type="CDD" id="cd00431">
    <property type="entry name" value="cysteine_hydrolases"/>
    <property type="match status" value="1"/>
</dbReference>
<dbReference type="PANTHER" id="PTHR43540">
    <property type="entry name" value="PEROXYUREIDOACRYLATE/UREIDOACRYLATE AMIDOHYDROLASE-RELATED"/>
    <property type="match status" value="1"/>
</dbReference>
<proteinExistence type="predicted"/>
<name>A0A1F7XAP5_9BACT</name>
<gene>
    <name evidence="3" type="ORF">A2Z22_03345</name>
</gene>
<comment type="caution">
    <text evidence="3">The sequence shown here is derived from an EMBL/GenBank/DDBJ whole genome shotgun (WGS) entry which is preliminary data.</text>
</comment>
<organism evidence="3 4">
    <name type="scientific">Candidatus Woesebacteria bacterium RBG_16_34_12</name>
    <dbReference type="NCBI Taxonomy" id="1802480"/>
    <lineage>
        <taxon>Bacteria</taxon>
        <taxon>Candidatus Woeseibacteriota</taxon>
    </lineage>
</organism>
<dbReference type="InterPro" id="IPR036380">
    <property type="entry name" value="Isochorismatase-like_sf"/>
</dbReference>
<dbReference type="Gene3D" id="3.40.50.850">
    <property type="entry name" value="Isochorismatase-like"/>
    <property type="match status" value="1"/>
</dbReference>
<dbReference type="InterPro" id="IPR000868">
    <property type="entry name" value="Isochorismatase-like_dom"/>
</dbReference>
<dbReference type="AlphaFoldDB" id="A0A1F7XAP5"/>
<evidence type="ECO:0000259" key="2">
    <source>
        <dbReference type="Pfam" id="PF00857"/>
    </source>
</evidence>
<reference evidence="3 4" key="1">
    <citation type="journal article" date="2016" name="Nat. Commun.">
        <title>Thousands of microbial genomes shed light on interconnected biogeochemical processes in an aquifer system.</title>
        <authorList>
            <person name="Anantharaman K."/>
            <person name="Brown C.T."/>
            <person name="Hug L.A."/>
            <person name="Sharon I."/>
            <person name="Castelle C.J."/>
            <person name="Probst A.J."/>
            <person name="Thomas B.C."/>
            <person name="Singh A."/>
            <person name="Wilkins M.J."/>
            <person name="Karaoz U."/>
            <person name="Brodie E.L."/>
            <person name="Williams K.H."/>
            <person name="Hubbard S.S."/>
            <person name="Banfield J.F."/>
        </authorList>
    </citation>
    <scope>NUCLEOTIDE SEQUENCE [LARGE SCALE GENOMIC DNA]</scope>
</reference>
<dbReference type="PANTHER" id="PTHR43540:SF6">
    <property type="entry name" value="ISOCHORISMATASE-LIKE DOMAIN-CONTAINING PROTEIN"/>
    <property type="match status" value="1"/>
</dbReference>